<accession>A0A218MLP3</accession>
<sequence>MGLLSKLFKGLKKVVRKIGGGIKRLVKKVGGVFGKMGILGHIGMMFLMPYAQSFWGSLGTFGTQLATGTSVAGKAFGNIMRGVYHAGKSVGTVYRTVTSAVEGSLKWLSNKVGLTDIANPFSGLDKVVQDAQSWGAEGWTGKLPVDTPISDKLKASLAKPPTIEEMTEGFEYKPETPDYMKDALGMNDPMNQPLIKQDTIFEQTIGGMDSNVDLITGDKITPVIDSSSLMVPTDTTKVPFGQKIKEGLTDYGTEFWEKTKQELSPSGIADNITEGMTAGLKQKGAELIVGEPPDPIYKSVKIDFGDTSLTNTPILDDLAISKFDSKGFSFGSHKMNNHYSNLIGMGYDEYLDYIGKAAPSSFSGNYRLDNQAGY</sequence>
<organism evidence="1">
    <name type="scientific">uncultured virus</name>
    <dbReference type="NCBI Taxonomy" id="340016"/>
    <lineage>
        <taxon>Viruses</taxon>
        <taxon>environmental samples</taxon>
    </lineage>
</organism>
<protein>
    <submittedName>
        <fullName evidence="1">Uncharacterized protein</fullName>
    </submittedName>
</protein>
<reference evidence="1" key="1">
    <citation type="submission" date="2016-10" db="EMBL/GenBank/DDBJ databases">
        <authorList>
            <person name="Varghese N."/>
        </authorList>
    </citation>
    <scope>NUCLEOTIDE SEQUENCE</scope>
</reference>
<reference evidence="1" key="2">
    <citation type="journal article" date="2017" name="Nat. Commun.">
        <title>Single-virus genomics reveals hidden cosmopolitan and abundant viruses.</title>
        <authorList>
            <person name="Martinez-Hernandez F."/>
            <person name="Fornas O."/>
            <person name="Lluesma Gomez M."/>
            <person name="Bolduc B."/>
            <person name="de la Cruz Pena M.J."/>
            <person name="Martinez J.M."/>
            <person name="Anton J."/>
            <person name="Gasol J.M."/>
            <person name="Rosselli R."/>
            <person name="Rodriguez-Valera F."/>
            <person name="Sullivan M.B."/>
            <person name="Acinas S.G."/>
            <person name="Martinez-Garcia M."/>
        </authorList>
    </citation>
    <scope>NUCLEOTIDE SEQUENCE</scope>
</reference>
<name>A0A218MLP3_9VIRU</name>
<evidence type="ECO:0000313" key="1">
    <source>
        <dbReference type="EMBL" id="ASF00197.1"/>
    </source>
</evidence>
<proteinExistence type="predicted"/>
<dbReference type="EMBL" id="KY052819">
    <property type="protein sequence ID" value="ASF00197.1"/>
    <property type="molecule type" value="Genomic_DNA"/>
</dbReference>